<sequence>MDEALFITAGVQCCHLHDLAPIVNNSEKLVVQALCPSYITVWRWCVPCVVLESFPVL</sequence>
<protein>
    <submittedName>
        <fullName evidence="1">Uncharacterized protein</fullName>
    </submittedName>
</protein>
<accession>A0A3B1BGH9</accession>
<dbReference type="AlphaFoldDB" id="A0A3B1BGH9"/>
<proteinExistence type="predicted"/>
<name>A0A3B1BGH9_9ZZZZ</name>
<evidence type="ECO:0000313" key="1">
    <source>
        <dbReference type="EMBL" id="VAX10488.1"/>
    </source>
</evidence>
<reference evidence="1" key="1">
    <citation type="submission" date="2018-06" db="EMBL/GenBank/DDBJ databases">
        <authorList>
            <person name="Zhirakovskaya E."/>
        </authorList>
    </citation>
    <scope>NUCLEOTIDE SEQUENCE</scope>
</reference>
<organism evidence="1">
    <name type="scientific">hydrothermal vent metagenome</name>
    <dbReference type="NCBI Taxonomy" id="652676"/>
    <lineage>
        <taxon>unclassified sequences</taxon>
        <taxon>metagenomes</taxon>
        <taxon>ecological metagenomes</taxon>
    </lineage>
</organism>
<dbReference type="EMBL" id="UOFY01000051">
    <property type="protein sequence ID" value="VAX10488.1"/>
    <property type="molecule type" value="Genomic_DNA"/>
</dbReference>
<gene>
    <name evidence="1" type="ORF">MNBD_GAMMA25-1408</name>
</gene>